<dbReference type="Gene3D" id="1.20.920.10">
    <property type="entry name" value="Bromodomain-like"/>
    <property type="match status" value="1"/>
</dbReference>
<feature type="region of interest" description="Disordered" evidence="3">
    <location>
        <begin position="1"/>
        <end position="68"/>
    </location>
</feature>
<feature type="compositionally biased region" description="Low complexity" evidence="3">
    <location>
        <begin position="421"/>
        <end position="434"/>
    </location>
</feature>
<evidence type="ECO:0000256" key="2">
    <source>
        <dbReference type="PROSITE-ProRule" id="PRU00035"/>
    </source>
</evidence>
<evidence type="ECO:0000259" key="4">
    <source>
        <dbReference type="PROSITE" id="PS50014"/>
    </source>
</evidence>
<gene>
    <name evidence="5" type="ORF">ILEXP_LOCUS22070</name>
</gene>
<dbReference type="SMART" id="SM00297">
    <property type="entry name" value="BROMO"/>
    <property type="match status" value="1"/>
</dbReference>
<dbReference type="PROSITE" id="PS50014">
    <property type="entry name" value="BROMODOMAIN_2"/>
    <property type="match status" value="1"/>
</dbReference>
<evidence type="ECO:0000256" key="1">
    <source>
        <dbReference type="ARBA" id="ARBA00023117"/>
    </source>
</evidence>
<feature type="region of interest" description="Disordered" evidence="3">
    <location>
        <begin position="408"/>
        <end position="442"/>
    </location>
</feature>
<evidence type="ECO:0000256" key="3">
    <source>
        <dbReference type="SAM" id="MobiDB-lite"/>
    </source>
</evidence>
<dbReference type="InterPro" id="IPR001487">
    <property type="entry name" value="Bromodomain"/>
</dbReference>
<evidence type="ECO:0000313" key="5">
    <source>
        <dbReference type="EMBL" id="CAK9153775.1"/>
    </source>
</evidence>
<sequence>MFDSQNTILMHEDSRGGEQGPPSRTRARVKRKLEDSISTKTKQNRDQSPNCEDRSTNSGQPSVASLTSSMPEKRVLELILDVLQRRDTYEIFSEPVDPSEVEEYYEIIKEPMDFGTMRAKLHEGIYRSLEQFEHDVFLIPRNAMHFNSTATIYFRQARAIHELAKKVFHVLKTDPENFELEFSGTRRRSARRPLGQAKRFRLSTDVRRSSLGSNISSKRLPCPLSGPSILRRSSRANPGFPSAVSNVDTSYHNLFFGHREGRKSSFDEADRRCTYRPWKSSLHNENTSVVSTILTDPKSPKLQDISYTKSLMSFVKDLGPTAQMIARRKLEGWREDAPTCQVPSSYCSEQASKYQVPTAFAPVGWQQRTPDIAITTASKKFLDPRPSCQSSHKSIIDIIDLTDSEDGEMANTEDRVGNHGTANRENTTNNEASTISGGMNVPGVSRERKVTWNQSTELQLGPCASSAGNGDLHSSIISVSDASTKSTPLTANLANLPANLHPLILASEHSQSIVSEFKLRNKNGSTSFPWLSRTREGITLSQTNGSMHSMCSHSQATAALGPKNEVHLLSQASQSLESDKLKPLVSQFTFDLPFLKSQLRQMNLMGRDGFSTSEFQKSFNFEGPSFERISYKRGLHCTDQAEPSAKSFVHNPLRSSMDTDLALQL</sequence>
<reference evidence="5 6" key="1">
    <citation type="submission" date="2024-02" db="EMBL/GenBank/DDBJ databases">
        <authorList>
            <person name="Vignale AGUSTIN F."/>
            <person name="Sosa J E."/>
            <person name="Modenutti C."/>
        </authorList>
    </citation>
    <scope>NUCLEOTIDE SEQUENCE [LARGE SCALE GENOMIC DNA]</scope>
</reference>
<dbReference type="PANTHER" id="PTHR22881">
    <property type="entry name" value="BROMODOMAIN CONTAINING PROTEIN"/>
    <property type="match status" value="1"/>
</dbReference>
<keyword evidence="6" id="KW-1185">Reference proteome</keyword>
<name>A0ABC8SAB7_9AQUA</name>
<dbReference type="EMBL" id="CAUOFW020002447">
    <property type="protein sequence ID" value="CAK9153775.1"/>
    <property type="molecule type" value="Genomic_DNA"/>
</dbReference>
<feature type="compositionally biased region" description="Polar residues" evidence="3">
    <location>
        <begin position="38"/>
        <end position="68"/>
    </location>
</feature>
<comment type="caution">
    <text evidence="5">The sequence shown here is derived from an EMBL/GenBank/DDBJ whole genome shotgun (WGS) entry which is preliminary data.</text>
</comment>
<accession>A0ABC8SAB7</accession>
<dbReference type="CDD" id="cd04369">
    <property type="entry name" value="Bromodomain"/>
    <property type="match status" value="1"/>
</dbReference>
<organism evidence="5 6">
    <name type="scientific">Ilex paraguariensis</name>
    <name type="common">yerba mate</name>
    <dbReference type="NCBI Taxonomy" id="185542"/>
    <lineage>
        <taxon>Eukaryota</taxon>
        <taxon>Viridiplantae</taxon>
        <taxon>Streptophyta</taxon>
        <taxon>Embryophyta</taxon>
        <taxon>Tracheophyta</taxon>
        <taxon>Spermatophyta</taxon>
        <taxon>Magnoliopsida</taxon>
        <taxon>eudicotyledons</taxon>
        <taxon>Gunneridae</taxon>
        <taxon>Pentapetalae</taxon>
        <taxon>asterids</taxon>
        <taxon>campanulids</taxon>
        <taxon>Aquifoliales</taxon>
        <taxon>Aquifoliaceae</taxon>
        <taxon>Ilex</taxon>
    </lineage>
</organism>
<dbReference type="InterPro" id="IPR036427">
    <property type="entry name" value="Bromodomain-like_sf"/>
</dbReference>
<proteinExistence type="predicted"/>
<dbReference type="Pfam" id="PF00439">
    <property type="entry name" value="Bromodomain"/>
    <property type="match status" value="1"/>
</dbReference>
<evidence type="ECO:0000313" key="6">
    <source>
        <dbReference type="Proteomes" id="UP001642360"/>
    </source>
</evidence>
<dbReference type="PANTHER" id="PTHR22881:SF26">
    <property type="entry name" value="BROMODOMAIN CONTAINING PROTEIN, EXPRESSED"/>
    <property type="match status" value="1"/>
</dbReference>
<dbReference type="AlphaFoldDB" id="A0ABC8SAB7"/>
<feature type="domain" description="Bromo" evidence="4">
    <location>
        <begin position="84"/>
        <end position="154"/>
    </location>
</feature>
<dbReference type="InterPro" id="IPR051831">
    <property type="entry name" value="Bromodomain_contain_prot"/>
</dbReference>
<dbReference type="PRINTS" id="PR00503">
    <property type="entry name" value="BROMODOMAIN"/>
</dbReference>
<protein>
    <recommendedName>
        <fullName evidence="4">Bromo domain-containing protein</fullName>
    </recommendedName>
</protein>
<dbReference type="Proteomes" id="UP001642360">
    <property type="component" value="Unassembled WGS sequence"/>
</dbReference>
<dbReference type="SUPFAM" id="SSF47370">
    <property type="entry name" value="Bromodomain"/>
    <property type="match status" value="1"/>
</dbReference>
<keyword evidence="1 2" id="KW-0103">Bromodomain</keyword>